<dbReference type="RefSeq" id="WP_118990514.1">
    <property type="nucleotide sequence ID" value="NZ_CP023434.1"/>
</dbReference>
<evidence type="ECO:0000313" key="3">
    <source>
        <dbReference type="EMBL" id="AXY25612.1"/>
    </source>
</evidence>
<proteinExistence type="predicted"/>
<dbReference type="KEGG" id="abae:CL176_06160"/>
<evidence type="ECO:0000259" key="1">
    <source>
        <dbReference type="Pfam" id="PF00534"/>
    </source>
</evidence>
<evidence type="ECO:0000313" key="4">
    <source>
        <dbReference type="Proteomes" id="UP000263232"/>
    </source>
</evidence>
<dbReference type="SUPFAM" id="SSF53756">
    <property type="entry name" value="UDP-Glycosyltransferase/glycogen phosphorylase"/>
    <property type="match status" value="1"/>
</dbReference>
<keyword evidence="4" id="KW-1185">Reference proteome</keyword>
<gene>
    <name evidence="3" type="ORF">CL176_06160</name>
</gene>
<dbReference type="PANTHER" id="PTHR45947">
    <property type="entry name" value="SULFOQUINOVOSYL TRANSFERASE SQD2"/>
    <property type="match status" value="1"/>
</dbReference>
<dbReference type="InterPro" id="IPR028098">
    <property type="entry name" value="Glyco_trans_4-like_N"/>
</dbReference>
<dbReference type="InterPro" id="IPR050194">
    <property type="entry name" value="Glycosyltransferase_grp1"/>
</dbReference>
<dbReference type="InterPro" id="IPR001296">
    <property type="entry name" value="Glyco_trans_1"/>
</dbReference>
<feature type="domain" description="Glycosyltransferase subfamily 4-like N-terminal" evidence="2">
    <location>
        <begin position="41"/>
        <end position="139"/>
    </location>
</feature>
<dbReference type="Pfam" id="PF00534">
    <property type="entry name" value="Glycos_transf_1"/>
    <property type="match status" value="1"/>
</dbReference>
<dbReference type="Proteomes" id="UP000263232">
    <property type="component" value="Chromosome"/>
</dbReference>
<dbReference type="OrthoDB" id="9802525at2"/>
<dbReference type="PANTHER" id="PTHR45947:SF3">
    <property type="entry name" value="SULFOQUINOVOSYL TRANSFERASE SQD2"/>
    <property type="match status" value="1"/>
</dbReference>
<organism evidence="3 4">
    <name type="scientific">Suicoccus acidiformans</name>
    <dbReference type="NCBI Taxonomy" id="2036206"/>
    <lineage>
        <taxon>Bacteria</taxon>
        <taxon>Bacillati</taxon>
        <taxon>Bacillota</taxon>
        <taxon>Bacilli</taxon>
        <taxon>Lactobacillales</taxon>
        <taxon>Aerococcaceae</taxon>
        <taxon>Suicoccus</taxon>
    </lineage>
</organism>
<reference evidence="3 4" key="1">
    <citation type="submission" date="2017-09" db="EMBL/GenBank/DDBJ databases">
        <title>Complete genome sequence of Oxytococcus suis strain ZY16052.</title>
        <authorList>
            <person name="Li F."/>
        </authorList>
    </citation>
    <scope>NUCLEOTIDE SEQUENCE [LARGE SCALE GENOMIC DNA]</scope>
    <source>
        <strain evidence="3 4">ZY16052</strain>
    </source>
</reference>
<name>A0A347WKK5_9LACT</name>
<protein>
    <submittedName>
        <fullName evidence="3">Glycosyl transferase family 1</fullName>
    </submittedName>
</protein>
<feature type="domain" description="Glycosyl transferase family 1" evidence="1">
    <location>
        <begin position="151"/>
        <end position="296"/>
    </location>
</feature>
<dbReference type="EMBL" id="CP023434">
    <property type="protein sequence ID" value="AXY25612.1"/>
    <property type="molecule type" value="Genomic_DNA"/>
</dbReference>
<sequence length="331" mass="37254">MKVLLYSEGESLLSQSGLGKAIKHQERALTQAGIDYTLDRSSAYDLLHINTYFLASYQLVRKCRLKGLPVVYHAHSTEEDFRNSFIGSNTFASAFKRWITHCYGQADAIITPTPYAKALLEGYGLKQPIYAVSNGVDLQDFQPIPQARDKFRVTYGYEAQDFIIMGIGLLIERKGILDFIALAERLPQYKFIWFGDTNANIIPHHVKQAIQEAPSNLYFAGYVDNAIIRLAMQACDVFIMPTFEETEGIPAIEACASRCPFIVRDIPVFSNWLEDGYNVHKAANVDEFQEKIEALAVGELADLTEQAYHVAEARDLSQIGQAYQAIYETLI</sequence>
<keyword evidence="3" id="KW-0808">Transferase</keyword>
<dbReference type="Gene3D" id="3.40.50.2000">
    <property type="entry name" value="Glycogen Phosphorylase B"/>
    <property type="match status" value="2"/>
</dbReference>
<evidence type="ECO:0000259" key="2">
    <source>
        <dbReference type="Pfam" id="PF13439"/>
    </source>
</evidence>
<accession>A0A347WKK5</accession>
<dbReference type="Pfam" id="PF13439">
    <property type="entry name" value="Glyco_transf_4"/>
    <property type="match status" value="1"/>
</dbReference>
<dbReference type="AlphaFoldDB" id="A0A347WKK5"/>
<dbReference type="GO" id="GO:0016757">
    <property type="term" value="F:glycosyltransferase activity"/>
    <property type="evidence" value="ECO:0007669"/>
    <property type="project" value="InterPro"/>
</dbReference>